<dbReference type="AlphaFoldDB" id="A0A4Y2NDE0"/>
<evidence type="ECO:0000313" key="4">
    <source>
        <dbReference type="EMBL" id="GBN36754.1"/>
    </source>
</evidence>
<proteinExistence type="predicted"/>
<dbReference type="InterPro" id="IPR003593">
    <property type="entry name" value="AAA+_ATPase"/>
</dbReference>
<dbReference type="Gene3D" id="3.40.50.300">
    <property type="entry name" value="P-loop containing nucleotide triphosphate hydrolases"/>
    <property type="match status" value="1"/>
</dbReference>
<feature type="domain" description="ABC transporter" evidence="3">
    <location>
        <begin position="1"/>
        <end position="211"/>
    </location>
</feature>
<sequence>MWRTGFIRYGLLGPSGCGKTTLLRCIVGRHKPSSGTIKIFGKTPGQGDCTVPGPGVGFMPQELALYPEITMQETLTYFGRLYQMERSAIKERISFLTSFLDIPDKNKLIKYLSGGQQRRVSFAVALIHKPPLLMLDEPTVGVDPLLRRSIWKHLQKLAMAESITIIITTHYVEEARQAHVVGLMRDGRLLAETNPEVLIDQHNALTLEDVFLKLCVKDSEAIEAVSTDELNGFDEEPVWVKRK</sequence>
<accession>A0A4Y2NDE0</accession>
<dbReference type="PANTHER" id="PTHR43038">
    <property type="entry name" value="ATP-BINDING CASSETTE, SUB-FAMILY H, MEMBER 1"/>
    <property type="match status" value="1"/>
</dbReference>
<feature type="non-terminal residue" evidence="4">
    <location>
        <position position="243"/>
    </location>
</feature>
<dbReference type="EMBL" id="BGPR01008898">
    <property type="protein sequence ID" value="GBN36754.1"/>
    <property type="molecule type" value="Genomic_DNA"/>
</dbReference>
<evidence type="ECO:0000313" key="5">
    <source>
        <dbReference type="Proteomes" id="UP000499080"/>
    </source>
</evidence>
<dbReference type="OrthoDB" id="6150516at2759"/>
<keyword evidence="1" id="KW-0547">Nucleotide-binding</keyword>
<reference evidence="4 5" key="1">
    <citation type="journal article" date="2019" name="Sci. Rep.">
        <title>Orb-weaving spider Araneus ventricosus genome elucidates the spidroin gene catalogue.</title>
        <authorList>
            <person name="Kono N."/>
            <person name="Nakamura H."/>
            <person name="Ohtoshi R."/>
            <person name="Moran D.A.P."/>
            <person name="Shinohara A."/>
            <person name="Yoshida Y."/>
            <person name="Fujiwara M."/>
            <person name="Mori M."/>
            <person name="Tomita M."/>
            <person name="Arakawa K."/>
        </authorList>
    </citation>
    <scope>NUCLEOTIDE SEQUENCE [LARGE SCALE GENOMIC DNA]</scope>
</reference>
<dbReference type="SMART" id="SM00382">
    <property type="entry name" value="AAA"/>
    <property type="match status" value="1"/>
</dbReference>
<evidence type="ECO:0000256" key="2">
    <source>
        <dbReference type="ARBA" id="ARBA00022840"/>
    </source>
</evidence>
<dbReference type="PROSITE" id="PS50893">
    <property type="entry name" value="ABC_TRANSPORTER_2"/>
    <property type="match status" value="1"/>
</dbReference>
<gene>
    <name evidence="4" type="primary">abcG23_2</name>
    <name evidence="4" type="ORF">AVEN_24315_1</name>
</gene>
<dbReference type="PROSITE" id="PS00211">
    <property type="entry name" value="ABC_TRANSPORTER_1"/>
    <property type="match status" value="1"/>
</dbReference>
<dbReference type="SUPFAM" id="SSF52540">
    <property type="entry name" value="P-loop containing nucleoside triphosphate hydrolases"/>
    <property type="match status" value="1"/>
</dbReference>
<dbReference type="Proteomes" id="UP000499080">
    <property type="component" value="Unassembled WGS sequence"/>
</dbReference>
<evidence type="ECO:0000259" key="3">
    <source>
        <dbReference type="PROSITE" id="PS50893"/>
    </source>
</evidence>
<dbReference type="CDD" id="cd03230">
    <property type="entry name" value="ABC_DR_subfamily_A"/>
    <property type="match status" value="1"/>
</dbReference>
<comment type="caution">
    <text evidence="4">The sequence shown here is derived from an EMBL/GenBank/DDBJ whole genome shotgun (WGS) entry which is preliminary data.</text>
</comment>
<keyword evidence="2" id="KW-0067">ATP-binding</keyword>
<organism evidence="4 5">
    <name type="scientific">Araneus ventricosus</name>
    <name type="common">Orbweaver spider</name>
    <name type="synonym">Epeira ventricosa</name>
    <dbReference type="NCBI Taxonomy" id="182803"/>
    <lineage>
        <taxon>Eukaryota</taxon>
        <taxon>Metazoa</taxon>
        <taxon>Ecdysozoa</taxon>
        <taxon>Arthropoda</taxon>
        <taxon>Chelicerata</taxon>
        <taxon>Arachnida</taxon>
        <taxon>Araneae</taxon>
        <taxon>Araneomorphae</taxon>
        <taxon>Entelegynae</taxon>
        <taxon>Araneoidea</taxon>
        <taxon>Araneidae</taxon>
        <taxon>Araneus</taxon>
    </lineage>
</organism>
<dbReference type="GO" id="GO:0016887">
    <property type="term" value="F:ATP hydrolysis activity"/>
    <property type="evidence" value="ECO:0007669"/>
    <property type="project" value="InterPro"/>
</dbReference>
<dbReference type="Pfam" id="PF00005">
    <property type="entry name" value="ABC_tran"/>
    <property type="match status" value="1"/>
</dbReference>
<dbReference type="PANTHER" id="PTHR43038:SF3">
    <property type="entry name" value="ABC TRANSPORTER G FAMILY MEMBER 20 ISOFORM X1"/>
    <property type="match status" value="1"/>
</dbReference>
<dbReference type="InterPro" id="IPR003439">
    <property type="entry name" value="ABC_transporter-like_ATP-bd"/>
</dbReference>
<name>A0A4Y2NDE0_ARAVE</name>
<keyword evidence="5" id="KW-1185">Reference proteome</keyword>
<protein>
    <submittedName>
        <fullName evidence="4">ABC transporter G family member 23</fullName>
    </submittedName>
</protein>
<dbReference type="GO" id="GO:0005524">
    <property type="term" value="F:ATP binding"/>
    <property type="evidence" value="ECO:0007669"/>
    <property type="project" value="UniProtKB-KW"/>
</dbReference>
<dbReference type="InterPro" id="IPR017871">
    <property type="entry name" value="ABC_transporter-like_CS"/>
</dbReference>
<dbReference type="InterPro" id="IPR027417">
    <property type="entry name" value="P-loop_NTPase"/>
</dbReference>
<evidence type="ECO:0000256" key="1">
    <source>
        <dbReference type="ARBA" id="ARBA00022741"/>
    </source>
</evidence>